<evidence type="ECO:0000313" key="3">
    <source>
        <dbReference type="Proteomes" id="UP000445144"/>
    </source>
</evidence>
<sequence>MEKRAQMSLFLKTNTKRSLFVLIFLSFSTIYYWGSFSKIPFGDCVGFVFLVEKGEYITTATLNSHLLYVNTSILLKSILNINAIEANRLLVILSAAITVSLIYITVHDLTKKNTPSIVAAIVFGFSFTFWKNAEIVEVYTYNTAWISLFFLCIIKSFLTPHKKYLISAGILLGISVWLHIGNILLIPAFLLFLYCFRSEKKEICYSLLFFLIFFALLFIVNYSQGLPLQSPISSDKASWVEDSLKKSFSQYIQDFIKSLAYLLYNFSIFIFFGIIGIITLYKVNVKMFYTFFVASVCIYGFSAFYAVTDNYVFFLPFNIIFALSIGYGLSLNKYSFLKKAYWLSFLIPFLYYFTLQLVLITPQGKDFNDLKAYKGGLKYYLVPWMNKNVGILEFTIDKKTASEDISWMTASAEEYISILKEKGYTTEQIKNF</sequence>
<evidence type="ECO:0000256" key="1">
    <source>
        <dbReference type="SAM" id="Phobius"/>
    </source>
</evidence>
<dbReference type="Pfam" id="PF11028">
    <property type="entry name" value="TMEM260-like"/>
    <property type="match status" value="1"/>
</dbReference>
<gene>
    <name evidence="2" type="ORF">CHRY9293_01126</name>
</gene>
<name>A0A6N4X4A5_9FLAO</name>
<feature type="transmembrane region" description="Helical" evidence="1">
    <location>
        <begin position="139"/>
        <end position="158"/>
    </location>
</feature>
<evidence type="ECO:0000313" key="2">
    <source>
        <dbReference type="EMBL" id="CAA7194846.1"/>
    </source>
</evidence>
<dbReference type="Proteomes" id="UP000445144">
    <property type="component" value="Unassembled WGS sequence"/>
</dbReference>
<feature type="transmembrane region" description="Helical" evidence="1">
    <location>
        <begin position="56"/>
        <end position="75"/>
    </location>
</feature>
<feature type="transmembrane region" description="Helical" evidence="1">
    <location>
        <begin position="261"/>
        <end position="281"/>
    </location>
</feature>
<keyword evidence="1" id="KW-0472">Membrane</keyword>
<accession>A0A6N4X4A5</accession>
<feature type="transmembrane region" description="Helical" evidence="1">
    <location>
        <begin position="341"/>
        <end position="360"/>
    </location>
</feature>
<feature type="transmembrane region" description="Helical" evidence="1">
    <location>
        <begin position="288"/>
        <end position="305"/>
    </location>
</feature>
<feature type="transmembrane region" description="Helical" evidence="1">
    <location>
        <begin position="112"/>
        <end position="130"/>
    </location>
</feature>
<reference evidence="2 3" key="1">
    <citation type="submission" date="2020-01" db="EMBL/GenBank/DDBJ databases">
        <authorList>
            <person name="Rodrigo-Torres L."/>
            <person name="Arahal R. D."/>
            <person name="Lucena T."/>
        </authorList>
    </citation>
    <scope>NUCLEOTIDE SEQUENCE [LARGE SCALE GENOMIC DNA]</scope>
    <source>
        <strain evidence="2 3">CECT 9293</strain>
    </source>
</reference>
<organism evidence="2 3">
    <name type="scientific">Chryseobacterium potabilaquae</name>
    <dbReference type="NCBI Taxonomy" id="2675057"/>
    <lineage>
        <taxon>Bacteria</taxon>
        <taxon>Pseudomonadati</taxon>
        <taxon>Bacteroidota</taxon>
        <taxon>Flavobacteriia</taxon>
        <taxon>Flavobacteriales</taxon>
        <taxon>Weeksellaceae</taxon>
        <taxon>Chryseobacterium group</taxon>
        <taxon>Chryseobacterium</taxon>
    </lineage>
</organism>
<dbReference type="InterPro" id="IPR021280">
    <property type="entry name" value="TMEM260-like"/>
</dbReference>
<feature type="transmembrane region" description="Helical" evidence="1">
    <location>
        <begin position="20"/>
        <end position="36"/>
    </location>
</feature>
<dbReference type="EMBL" id="CACVBR010000006">
    <property type="protein sequence ID" value="CAA7194846.1"/>
    <property type="molecule type" value="Genomic_DNA"/>
</dbReference>
<evidence type="ECO:0008006" key="4">
    <source>
        <dbReference type="Google" id="ProtNLM"/>
    </source>
</evidence>
<feature type="transmembrane region" description="Helical" evidence="1">
    <location>
        <begin position="203"/>
        <end position="222"/>
    </location>
</feature>
<feature type="transmembrane region" description="Helical" evidence="1">
    <location>
        <begin position="87"/>
        <end position="106"/>
    </location>
</feature>
<keyword evidence="1" id="KW-1133">Transmembrane helix</keyword>
<keyword evidence="1" id="KW-0812">Transmembrane</keyword>
<keyword evidence="3" id="KW-1185">Reference proteome</keyword>
<dbReference type="AlphaFoldDB" id="A0A6N4X4A5"/>
<protein>
    <recommendedName>
        <fullName evidence="4">DUF2723 domain-containing protein</fullName>
    </recommendedName>
</protein>
<feature type="transmembrane region" description="Helical" evidence="1">
    <location>
        <begin position="311"/>
        <end position="329"/>
    </location>
</feature>
<proteinExistence type="predicted"/>
<feature type="transmembrane region" description="Helical" evidence="1">
    <location>
        <begin position="164"/>
        <end position="196"/>
    </location>
</feature>